<evidence type="ECO:0000256" key="2">
    <source>
        <dbReference type="ARBA" id="ARBA00016549"/>
    </source>
</evidence>
<comment type="cofactor">
    <cofactor evidence="1">
        <name>a divalent metal cation</name>
        <dbReference type="ChEBI" id="CHEBI:60240"/>
    </cofactor>
</comment>
<dbReference type="InterPro" id="IPR036704">
    <property type="entry name" value="RraA/RraA-like_sf"/>
</dbReference>
<dbReference type="AlphaFoldDB" id="A0A6L5YZL2"/>
<sequence>MTTQTFTDRTGQSYDPFDLRKHYEPLRVVDVCDALDGIGYFNIGLVSEEIRPLWPGMKFWGVAYTLRCVPANKPMWTLESTEDIVAAHARWFDTVGRGALGFNDQLKPGHVVVTDVGGADNVGLWGSENAMGVLEKGGVGIITNGQCRDTGEVTLQKTPMVCKSRGRTIIPGRIEAVETQVPVGIGGAQVRPGDIVGVDDDGVVVVPYEVAPEVARHAKEILLADMRARGKRYETLGMERDETVDAEAIERYYAGLAA</sequence>
<dbReference type="Gene3D" id="3.50.30.40">
    <property type="entry name" value="Ribonuclease E inhibitor RraA/RraA-like"/>
    <property type="match status" value="1"/>
</dbReference>
<dbReference type="CDD" id="cd16841">
    <property type="entry name" value="RraA_family"/>
    <property type="match status" value="1"/>
</dbReference>
<keyword evidence="5" id="KW-0479">Metal-binding</keyword>
<dbReference type="EMBL" id="WIND01000003">
    <property type="protein sequence ID" value="MSU89340.1"/>
    <property type="molecule type" value="Genomic_DNA"/>
</dbReference>
<dbReference type="InterPro" id="IPR005493">
    <property type="entry name" value="RraA/RraA-like"/>
</dbReference>
<protein>
    <recommendedName>
        <fullName evidence="2">Putative 4-hydroxy-4-methyl-2-oxoglutarate aldolase</fullName>
    </recommendedName>
    <alternativeName>
        <fullName evidence="3">Regulator of ribonuclease activity homolog</fullName>
    </alternativeName>
    <alternativeName>
        <fullName evidence="4">RraA-like protein</fullName>
    </alternativeName>
</protein>
<evidence type="ECO:0000313" key="7">
    <source>
        <dbReference type="Proteomes" id="UP000474957"/>
    </source>
</evidence>
<name>A0A6L5YZL2_9RHOB</name>
<dbReference type="GO" id="GO:0046872">
    <property type="term" value="F:metal ion binding"/>
    <property type="evidence" value="ECO:0007669"/>
    <property type="project" value="UniProtKB-KW"/>
</dbReference>
<keyword evidence="5" id="KW-0460">Magnesium</keyword>
<evidence type="ECO:0000256" key="3">
    <source>
        <dbReference type="ARBA" id="ARBA00029596"/>
    </source>
</evidence>
<dbReference type="RefSeq" id="WP_154445820.1">
    <property type="nucleotide sequence ID" value="NZ_WIND01000003.1"/>
</dbReference>
<comment type="cofactor">
    <cofactor evidence="5">
        <name>Mg(2+)</name>
        <dbReference type="ChEBI" id="CHEBI:18420"/>
    </cofactor>
</comment>
<accession>A0A6L5YZL2</accession>
<evidence type="ECO:0000256" key="4">
    <source>
        <dbReference type="ARBA" id="ARBA00030169"/>
    </source>
</evidence>
<dbReference type="PANTHER" id="PTHR33254">
    <property type="entry name" value="4-HYDROXY-4-METHYL-2-OXOGLUTARATE ALDOLASE 3-RELATED"/>
    <property type="match status" value="1"/>
</dbReference>
<dbReference type="Pfam" id="PF03737">
    <property type="entry name" value="RraA-like"/>
    <property type="match status" value="1"/>
</dbReference>
<proteinExistence type="predicted"/>
<comment type="caution">
    <text evidence="6">The sequence shown here is derived from an EMBL/GenBank/DDBJ whole genome shotgun (WGS) entry which is preliminary data.</text>
</comment>
<keyword evidence="7" id="KW-1185">Reference proteome</keyword>
<dbReference type="Proteomes" id="UP000474957">
    <property type="component" value="Unassembled WGS sequence"/>
</dbReference>
<evidence type="ECO:0000256" key="1">
    <source>
        <dbReference type="ARBA" id="ARBA00001968"/>
    </source>
</evidence>
<organism evidence="6 7">
    <name type="scientific">Halovulum marinum</name>
    <dbReference type="NCBI Taxonomy" id="2662447"/>
    <lineage>
        <taxon>Bacteria</taxon>
        <taxon>Pseudomonadati</taxon>
        <taxon>Pseudomonadota</taxon>
        <taxon>Alphaproteobacteria</taxon>
        <taxon>Rhodobacterales</taxon>
        <taxon>Paracoccaceae</taxon>
        <taxon>Halovulum</taxon>
    </lineage>
</organism>
<feature type="binding site" evidence="5">
    <location>
        <position position="148"/>
    </location>
    <ligand>
        <name>substrate</name>
    </ligand>
</feature>
<reference evidence="6 7" key="1">
    <citation type="submission" date="2019-10" db="EMBL/GenBank/DDBJ databases">
        <title>Cognatihalovulum marinum gen. nov. sp. nov., a new member of the family Rhodobacteraceae isolated from deep seawater of the Northwest Indian Ocean.</title>
        <authorList>
            <person name="Ruan C."/>
            <person name="Wang J."/>
            <person name="Zheng X."/>
            <person name="Song L."/>
            <person name="Zhu Y."/>
            <person name="Huang Y."/>
            <person name="Lu Z."/>
            <person name="Du W."/>
            <person name="Huang L."/>
            <person name="Dai X."/>
        </authorList>
    </citation>
    <scope>NUCLEOTIDE SEQUENCE [LARGE SCALE GENOMIC DNA]</scope>
    <source>
        <strain evidence="6 7">2CG4</strain>
    </source>
</reference>
<gene>
    <name evidence="6" type="ORF">GE300_06870</name>
</gene>
<dbReference type="PANTHER" id="PTHR33254:SF4">
    <property type="entry name" value="4-HYDROXY-4-METHYL-2-OXOGLUTARATE ALDOLASE 3-RELATED"/>
    <property type="match status" value="1"/>
</dbReference>
<evidence type="ECO:0000313" key="6">
    <source>
        <dbReference type="EMBL" id="MSU89340.1"/>
    </source>
</evidence>
<feature type="binding site" evidence="5">
    <location>
        <position position="149"/>
    </location>
    <ligand>
        <name>Mg(2+)</name>
        <dbReference type="ChEBI" id="CHEBI:18420"/>
    </ligand>
</feature>
<dbReference type="SUPFAM" id="SSF89562">
    <property type="entry name" value="RraA-like"/>
    <property type="match status" value="1"/>
</dbReference>
<evidence type="ECO:0000256" key="5">
    <source>
        <dbReference type="PIRSR" id="PIRSR605493-1"/>
    </source>
</evidence>